<name>A0A5B0AM63_9ACTN</name>
<comment type="caution">
    <text evidence="2">The sequence shown here is derived from an EMBL/GenBank/DDBJ whole genome shotgun (WGS) entry which is preliminary data.</text>
</comment>
<gene>
    <name evidence="2" type="ORF">FGF04_30255</name>
</gene>
<organism evidence="2 3">
    <name type="scientific">Streptomyces apricus</name>
    <dbReference type="NCBI Taxonomy" id="1828112"/>
    <lineage>
        <taxon>Bacteria</taxon>
        <taxon>Bacillati</taxon>
        <taxon>Actinomycetota</taxon>
        <taxon>Actinomycetes</taxon>
        <taxon>Kitasatosporales</taxon>
        <taxon>Streptomycetaceae</taxon>
        <taxon>Streptomyces</taxon>
    </lineage>
</organism>
<dbReference type="AlphaFoldDB" id="A0A5B0AM63"/>
<protein>
    <submittedName>
        <fullName evidence="2">Uncharacterized protein</fullName>
    </submittedName>
</protein>
<dbReference type="Proteomes" id="UP000324965">
    <property type="component" value="Unassembled WGS sequence"/>
</dbReference>
<keyword evidence="3" id="KW-1185">Reference proteome</keyword>
<sequence length="65" mass="6636">MAPGSAAPVAVPVPSPESTASAVPSPSPLRSVPVARADCWAPPSPLHLARLEVGYAEDHILRGLD</sequence>
<reference evidence="2 3" key="1">
    <citation type="submission" date="2019-05" db="EMBL/GenBank/DDBJ databases">
        <authorList>
            <person name="Hariharan J."/>
            <person name="Choudoir M.J."/>
            <person name="Diebold P."/>
            <person name="Panke-Buisse K."/>
            <person name="Buckley D.H."/>
        </authorList>
    </citation>
    <scope>NUCLEOTIDE SEQUENCE [LARGE SCALE GENOMIC DNA]</scope>
    <source>
        <strain evidence="2 3">SUN51</strain>
    </source>
</reference>
<evidence type="ECO:0000313" key="3">
    <source>
        <dbReference type="Proteomes" id="UP000324965"/>
    </source>
</evidence>
<evidence type="ECO:0000313" key="2">
    <source>
        <dbReference type="EMBL" id="KAA0929695.1"/>
    </source>
</evidence>
<accession>A0A5B0AM63</accession>
<dbReference type="EMBL" id="VDFC01000050">
    <property type="protein sequence ID" value="KAA0929695.1"/>
    <property type="molecule type" value="Genomic_DNA"/>
</dbReference>
<dbReference type="RefSeq" id="WP_149514554.1">
    <property type="nucleotide sequence ID" value="NZ_VDFC01000050.1"/>
</dbReference>
<proteinExistence type="predicted"/>
<feature type="region of interest" description="Disordered" evidence="1">
    <location>
        <begin position="1"/>
        <end position="29"/>
    </location>
</feature>
<evidence type="ECO:0000256" key="1">
    <source>
        <dbReference type="SAM" id="MobiDB-lite"/>
    </source>
</evidence>